<feature type="transmembrane region" description="Helical" evidence="7">
    <location>
        <begin position="12"/>
        <end position="30"/>
    </location>
</feature>
<gene>
    <name evidence="9" type="ORF">CBP12_09815</name>
</gene>
<feature type="transmembrane region" description="Helical" evidence="7">
    <location>
        <begin position="286"/>
        <end position="307"/>
    </location>
</feature>
<feature type="transmembrane region" description="Helical" evidence="7">
    <location>
        <begin position="203"/>
        <end position="221"/>
    </location>
</feature>
<dbReference type="GO" id="GO:0005886">
    <property type="term" value="C:plasma membrane"/>
    <property type="evidence" value="ECO:0007669"/>
    <property type="project" value="UniProtKB-SubCell"/>
</dbReference>
<evidence type="ECO:0000256" key="3">
    <source>
        <dbReference type="ARBA" id="ARBA00022475"/>
    </source>
</evidence>
<evidence type="ECO:0000256" key="1">
    <source>
        <dbReference type="ARBA" id="ARBA00004651"/>
    </source>
</evidence>
<keyword evidence="3" id="KW-1003">Cell membrane</keyword>
<dbReference type="Proteomes" id="UP000243793">
    <property type="component" value="Chromosome"/>
</dbReference>
<keyword evidence="4 7" id="KW-0812">Transmembrane</keyword>
<accession>A0A1Y0CYJ6</accession>
<evidence type="ECO:0000256" key="6">
    <source>
        <dbReference type="ARBA" id="ARBA00023136"/>
    </source>
</evidence>
<evidence type="ECO:0000256" key="4">
    <source>
        <dbReference type="ARBA" id="ARBA00022692"/>
    </source>
</evidence>
<dbReference type="AlphaFoldDB" id="A0A1Y0CYJ6"/>
<feature type="transmembrane region" description="Helical" evidence="7">
    <location>
        <begin position="174"/>
        <end position="191"/>
    </location>
</feature>
<name>A0A1Y0CYJ6_9GAMM</name>
<comment type="subcellular location">
    <subcellularLocation>
        <location evidence="1">Cell membrane</location>
        <topology evidence="1">Multi-pass membrane protein</topology>
    </subcellularLocation>
</comment>
<reference evidence="10" key="1">
    <citation type="submission" date="2017-05" db="EMBL/GenBank/DDBJ databases">
        <authorList>
            <person name="Sung H."/>
        </authorList>
    </citation>
    <scope>NUCLEOTIDE SEQUENCE [LARGE SCALE GENOMIC DNA]</scope>
    <source>
        <strain evidence="10">AMac2203</strain>
    </source>
</reference>
<keyword evidence="10" id="KW-1185">Reference proteome</keyword>
<evidence type="ECO:0000256" key="5">
    <source>
        <dbReference type="ARBA" id="ARBA00022989"/>
    </source>
</evidence>
<evidence type="ECO:0000256" key="7">
    <source>
        <dbReference type="SAM" id="Phobius"/>
    </source>
</evidence>
<feature type="transmembrane region" description="Helical" evidence="7">
    <location>
        <begin position="151"/>
        <end position="168"/>
    </location>
</feature>
<dbReference type="KEGG" id="ocm:CBP12_09815"/>
<feature type="transmembrane region" description="Helical" evidence="7">
    <location>
        <begin position="36"/>
        <end position="55"/>
    </location>
</feature>
<evidence type="ECO:0000313" key="9">
    <source>
        <dbReference type="EMBL" id="ART80401.1"/>
    </source>
</evidence>
<comment type="similarity">
    <text evidence="2">Belongs to the acyltransferase 3 family.</text>
</comment>
<evidence type="ECO:0000259" key="8">
    <source>
        <dbReference type="Pfam" id="PF01757"/>
    </source>
</evidence>
<feature type="domain" description="Acyltransferase 3" evidence="8">
    <location>
        <begin position="4"/>
        <end position="304"/>
    </location>
</feature>
<dbReference type="Pfam" id="PF01757">
    <property type="entry name" value="Acyl_transf_3"/>
    <property type="match status" value="1"/>
</dbReference>
<protein>
    <recommendedName>
        <fullName evidence="8">Acyltransferase 3 domain-containing protein</fullName>
    </recommendedName>
</protein>
<keyword evidence="5 7" id="KW-1133">Transmembrane helix</keyword>
<evidence type="ECO:0000313" key="10">
    <source>
        <dbReference type="Proteomes" id="UP000243793"/>
    </source>
</evidence>
<dbReference type="GO" id="GO:0016413">
    <property type="term" value="F:O-acetyltransferase activity"/>
    <property type="evidence" value="ECO:0007669"/>
    <property type="project" value="TreeGrafter"/>
</dbReference>
<dbReference type="InterPro" id="IPR002656">
    <property type="entry name" value="Acyl_transf_3_dom"/>
</dbReference>
<dbReference type="PANTHER" id="PTHR40074:SF2">
    <property type="entry name" value="O-ACETYLTRANSFERASE WECH"/>
    <property type="match status" value="1"/>
</dbReference>
<dbReference type="GO" id="GO:0009246">
    <property type="term" value="P:enterobacterial common antigen biosynthetic process"/>
    <property type="evidence" value="ECO:0007669"/>
    <property type="project" value="TreeGrafter"/>
</dbReference>
<evidence type="ECO:0000256" key="2">
    <source>
        <dbReference type="ARBA" id="ARBA00007400"/>
    </source>
</evidence>
<organism evidence="9 10">
    <name type="scientific">Oceanisphaera avium</name>
    <dbReference type="NCBI Taxonomy" id="1903694"/>
    <lineage>
        <taxon>Bacteria</taxon>
        <taxon>Pseudomonadati</taxon>
        <taxon>Pseudomonadota</taxon>
        <taxon>Gammaproteobacteria</taxon>
        <taxon>Aeromonadales</taxon>
        <taxon>Aeromonadaceae</taxon>
        <taxon>Oceanisphaera</taxon>
    </lineage>
</organism>
<dbReference type="RefSeq" id="WP_086964267.1">
    <property type="nucleotide sequence ID" value="NZ_CP021376.1"/>
</dbReference>
<dbReference type="OrthoDB" id="7579632at2"/>
<proteinExistence type="inferred from homology"/>
<feature type="transmembrane region" description="Helical" evidence="7">
    <location>
        <begin position="112"/>
        <end position="139"/>
    </location>
</feature>
<dbReference type="EMBL" id="CP021376">
    <property type="protein sequence ID" value="ART80401.1"/>
    <property type="molecule type" value="Genomic_DNA"/>
</dbReference>
<dbReference type="PANTHER" id="PTHR40074">
    <property type="entry name" value="O-ACETYLTRANSFERASE WECH"/>
    <property type="match status" value="1"/>
</dbReference>
<keyword evidence="6 7" id="KW-0472">Membrane</keyword>
<feature type="transmembrane region" description="Helical" evidence="7">
    <location>
        <begin position="71"/>
        <end position="92"/>
    </location>
</feature>
<sequence length="326" mass="37795">MFLSSINWFRGIAIIFVVMGHVHLTTFAGMEYNYDFMSNGTFFFVLIAGFLFHYLKEKFQYTDYIRKKFKFVVLPYLFVLIPGVLLAIYYYVNGLTWFKADEIPEVQNLVYYVFYLITHGGTVIGPLWFIPMICIFFVVSPVIKMIMESRYFGLITTVFFLFTLTSDRPELPELSFIYWLGVYLLGGYLSANYSVIQTHSKKILVVSTLALIVWSFIETSLVSHSDILKLIKTFVFMSLFCIIEDKNIELKVFDVLAKYSFGIFFLHGYILQAFQRAVVPIAGANFLVWAATVISCIVIPILIVKLWSTHLSARKRIFSTRYFFGV</sequence>